<accession>A0A7D3QIR7</accession>
<dbReference type="Gene3D" id="3.40.309.10">
    <property type="entry name" value="Aldehyde Dehydrogenase, Chain A, domain 2"/>
    <property type="match status" value="1"/>
</dbReference>
<reference evidence="8" key="1">
    <citation type="submission" date="2019-09" db="EMBL/GenBank/DDBJ databases">
        <title>Discovery of aldehyde dehydrogenases for selective oxidation of bio-based furan aldehydes to carboxylic acids.</title>
        <authorList>
            <person name="Zhang X."/>
            <person name="Li N."/>
        </authorList>
    </citation>
    <scope>NUCLEOTIDE SEQUENCE</scope>
    <source>
        <strain evidence="8">SC1588</strain>
    </source>
</reference>
<dbReference type="GO" id="GO:0016620">
    <property type="term" value="F:oxidoreductase activity, acting on the aldehyde or oxo group of donors, NAD or NADP as acceptor"/>
    <property type="evidence" value="ECO:0007669"/>
    <property type="project" value="InterPro"/>
</dbReference>
<keyword evidence="2" id="KW-0521">NADP</keyword>
<dbReference type="PANTHER" id="PTHR42986">
    <property type="entry name" value="BENZALDEHYDE DEHYDROGENASE YFMT"/>
    <property type="match status" value="1"/>
</dbReference>
<proteinExistence type="inferred from homology"/>
<dbReference type="SMR" id="A0A7D3QIR7"/>
<dbReference type="SUPFAM" id="SSF53720">
    <property type="entry name" value="ALDH-like"/>
    <property type="match status" value="1"/>
</dbReference>
<feature type="domain" description="Aldehyde dehydrogenase" evidence="7">
    <location>
        <begin position="18"/>
        <end position="472"/>
    </location>
</feature>
<evidence type="ECO:0000313" key="8">
    <source>
        <dbReference type="EMBL" id="QKE53213.1"/>
    </source>
</evidence>
<dbReference type="EMBL" id="MN460795">
    <property type="protein sequence ID" value="QKE53213.1"/>
    <property type="molecule type" value="Genomic_DNA"/>
</dbReference>
<dbReference type="InterPro" id="IPR015590">
    <property type="entry name" value="Aldehyde_DH_dom"/>
</dbReference>
<evidence type="ECO:0000256" key="5">
    <source>
        <dbReference type="PROSITE-ProRule" id="PRU10007"/>
    </source>
</evidence>
<dbReference type="FunFam" id="3.40.309.10:FF:000010">
    <property type="entry name" value="Gamma-aminobutyraldehyde dehydrogenase"/>
    <property type="match status" value="1"/>
</dbReference>
<dbReference type="FunFam" id="3.40.605.10:FF:000012">
    <property type="entry name" value="NAD-dependent succinate-semialdehyde dehydrogenase"/>
    <property type="match status" value="1"/>
</dbReference>
<evidence type="ECO:0000256" key="1">
    <source>
        <dbReference type="ARBA" id="ARBA00009986"/>
    </source>
</evidence>
<dbReference type="Pfam" id="PF00171">
    <property type="entry name" value="Aldedh"/>
    <property type="match status" value="1"/>
</dbReference>
<feature type="active site" evidence="5">
    <location>
        <position position="251"/>
    </location>
</feature>
<dbReference type="PANTHER" id="PTHR42986:SF1">
    <property type="entry name" value="BENZALDEHYDE DEHYDROGENASE YFMT"/>
    <property type="match status" value="1"/>
</dbReference>
<protein>
    <submittedName>
        <fullName evidence="8">Vanillin dehydrogenase</fullName>
    </submittedName>
</protein>
<organism evidence="8">
    <name type="scientific">Comamonas testosteroni</name>
    <name type="common">Pseudomonas testosteroni</name>
    <dbReference type="NCBI Taxonomy" id="285"/>
    <lineage>
        <taxon>Bacteria</taxon>
        <taxon>Pseudomonadati</taxon>
        <taxon>Pseudomonadota</taxon>
        <taxon>Betaproteobacteria</taxon>
        <taxon>Burkholderiales</taxon>
        <taxon>Comamonadaceae</taxon>
        <taxon>Comamonas</taxon>
    </lineage>
</organism>
<dbReference type="InterPro" id="IPR016162">
    <property type="entry name" value="Ald_DH_N"/>
</dbReference>
<dbReference type="InterPro" id="IPR029510">
    <property type="entry name" value="Ald_DH_CS_GLU"/>
</dbReference>
<evidence type="ECO:0000256" key="2">
    <source>
        <dbReference type="ARBA" id="ARBA00022857"/>
    </source>
</evidence>
<comment type="similarity">
    <text evidence="1 6">Belongs to the aldehyde dehydrogenase family.</text>
</comment>
<keyword evidence="4" id="KW-0520">NAD</keyword>
<evidence type="ECO:0000259" key="7">
    <source>
        <dbReference type="Pfam" id="PF00171"/>
    </source>
</evidence>
<dbReference type="AlphaFoldDB" id="A0A7D3QIR7"/>
<keyword evidence="3 6" id="KW-0560">Oxidoreductase</keyword>
<sequence>MIEQKMLIAGQECAASNGAVFERKNPLDGSVATRAPAATTEDAIRACDAAAAAFPAWSQLGPNARRAMLMKASQALEAKGEAIAAAMAAETGASGIWAGFNVHLAASMLLEAASLTTQINGEIIPSDVPGSLAMAVRQPAGVVLGIAPWNAPVILAVRSISTALACGNTVILKGSELCPATHGLIIEALQDAGLPAGVVNFVTNAPADAGSVVEAIVAHPAVRRVSFTGSTRVGRIIGQTCAKHLKPALLELGGKAPFLVLDDADIDAAVSAATFGAFANSGQICMSTERFVVDNKVADEFIAKFAAKARSLPLGDPRKGPVVLGSVVDLATVERCNAMIDDALAKGGKLVCGGKAESTLMPATLIDHVTPAMRIFHEESFGPVKGIVRVNGEEEAIATANDNEFGLSSAVFTRDTARGWRVAARIEAGICHINGPTVHDEAQMPFGGVKASGYGHFGGQQGINAFTETRWVTMQTAERHYPF</sequence>
<dbReference type="InterPro" id="IPR016161">
    <property type="entry name" value="Ald_DH/histidinol_DH"/>
</dbReference>
<name>A0A7D3QIR7_COMTE</name>
<evidence type="ECO:0000256" key="3">
    <source>
        <dbReference type="ARBA" id="ARBA00023002"/>
    </source>
</evidence>
<dbReference type="PROSITE" id="PS00687">
    <property type="entry name" value="ALDEHYDE_DEHYDR_GLU"/>
    <property type="match status" value="1"/>
</dbReference>
<dbReference type="InterPro" id="IPR016163">
    <property type="entry name" value="Ald_DH_C"/>
</dbReference>
<dbReference type="Gene3D" id="3.40.605.10">
    <property type="entry name" value="Aldehyde Dehydrogenase, Chain A, domain 1"/>
    <property type="match status" value="1"/>
</dbReference>
<evidence type="ECO:0000256" key="6">
    <source>
        <dbReference type="RuleBase" id="RU003345"/>
    </source>
</evidence>
<evidence type="ECO:0000256" key="4">
    <source>
        <dbReference type="ARBA" id="ARBA00023027"/>
    </source>
</evidence>
<dbReference type="CDD" id="cd07105">
    <property type="entry name" value="ALDH_SaliADH"/>
    <property type="match status" value="1"/>
</dbReference>